<comment type="similarity">
    <text evidence="2">Belongs to the GtrA family.</text>
</comment>
<evidence type="ECO:0000256" key="5">
    <source>
        <dbReference type="ARBA" id="ARBA00023136"/>
    </source>
</evidence>
<dbReference type="Pfam" id="PF04138">
    <property type="entry name" value="GtrA_DPMS_TM"/>
    <property type="match status" value="1"/>
</dbReference>
<evidence type="ECO:0000313" key="9">
    <source>
        <dbReference type="Proteomes" id="UP000727456"/>
    </source>
</evidence>
<evidence type="ECO:0000256" key="2">
    <source>
        <dbReference type="ARBA" id="ARBA00009399"/>
    </source>
</evidence>
<dbReference type="InterPro" id="IPR007267">
    <property type="entry name" value="GtrA_DPMS_TM"/>
</dbReference>
<evidence type="ECO:0000256" key="3">
    <source>
        <dbReference type="ARBA" id="ARBA00022692"/>
    </source>
</evidence>
<evidence type="ECO:0000256" key="4">
    <source>
        <dbReference type="ARBA" id="ARBA00022989"/>
    </source>
</evidence>
<comment type="subcellular location">
    <subcellularLocation>
        <location evidence="1">Membrane</location>
        <topology evidence="1">Multi-pass membrane protein</topology>
    </subcellularLocation>
</comment>
<name>A0ABX0TU76_9SPHN</name>
<protein>
    <submittedName>
        <fullName evidence="8">Flippase GtrA</fullName>
    </submittedName>
</protein>
<feature type="transmembrane region" description="Helical" evidence="6">
    <location>
        <begin position="42"/>
        <end position="62"/>
    </location>
</feature>
<dbReference type="RefSeq" id="WP_167074355.1">
    <property type="nucleotide sequence ID" value="NZ_JAAOZC010000008.1"/>
</dbReference>
<feature type="transmembrane region" description="Helical" evidence="6">
    <location>
        <begin position="113"/>
        <end position="131"/>
    </location>
</feature>
<evidence type="ECO:0000256" key="6">
    <source>
        <dbReference type="SAM" id="Phobius"/>
    </source>
</evidence>
<evidence type="ECO:0000256" key="1">
    <source>
        <dbReference type="ARBA" id="ARBA00004141"/>
    </source>
</evidence>
<sequence length="136" mass="15603">MRETAAKRRELFWQLVRYGINGCIVTGTYTAVFVAVDSLTHWSPQICNLLGFLVAVSLGYNLHSRVTFKGHGDRGRAAQIRFFAASFPSMIVNAGWTWLLLTHLKLPHWTVQVPIWCVTPILLFALNRWWVFKEAK</sequence>
<dbReference type="PANTHER" id="PTHR38459">
    <property type="entry name" value="PROPHAGE BACTOPRENOL-LINKED GLUCOSE TRANSLOCASE HOMOLOG"/>
    <property type="match status" value="1"/>
</dbReference>
<dbReference type="Proteomes" id="UP000727456">
    <property type="component" value="Unassembled WGS sequence"/>
</dbReference>
<feature type="domain" description="GtrA/DPMS transmembrane" evidence="7">
    <location>
        <begin position="17"/>
        <end position="132"/>
    </location>
</feature>
<accession>A0ABX0TU76</accession>
<feature type="transmembrane region" description="Helical" evidence="6">
    <location>
        <begin position="82"/>
        <end position="101"/>
    </location>
</feature>
<dbReference type="InterPro" id="IPR051401">
    <property type="entry name" value="GtrA_CellWall_Glycosyl"/>
</dbReference>
<dbReference type="PANTHER" id="PTHR38459:SF1">
    <property type="entry name" value="PROPHAGE BACTOPRENOL-LINKED GLUCOSE TRANSLOCASE HOMOLOG"/>
    <property type="match status" value="1"/>
</dbReference>
<proteinExistence type="inferred from homology"/>
<comment type="caution">
    <text evidence="8">The sequence shown here is derived from an EMBL/GenBank/DDBJ whole genome shotgun (WGS) entry which is preliminary data.</text>
</comment>
<keyword evidence="5 6" id="KW-0472">Membrane</keyword>
<evidence type="ECO:0000259" key="7">
    <source>
        <dbReference type="Pfam" id="PF04138"/>
    </source>
</evidence>
<reference evidence="8 9" key="1">
    <citation type="submission" date="2020-03" db="EMBL/GenBank/DDBJ databases">
        <title>Genomic Encyclopedia of Type Strains, Phase III (KMG-III): the genomes of soil and plant-associated and newly described type strains.</title>
        <authorList>
            <person name="Whitman W."/>
        </authorList>
    </citation>
    <scope>NUCLEOTIDE SEQUENCE [LARGE SCALE GENOMIC DNA]</scope>
    <source>
        <strain evidence="8 9">CECT 8804</strain>
    </source>
</reference>
<feature type="transmembrane region" description="Helical" evidence="6">
    <location>
        <begin position="12"/>
        <end position="36"/>
    </location>
</feature>
<dbReference type="EMBL" id="JAAOZC010000008">
    <property type="protein sequence ID" value="NIJ09082.1"/>
    <property type="molecule type" value="Genomic_DNA"/>
</dbReference>
<organism evidence="8 9">
    <name type="scientific">Sphingomonas vulcanisoli</name>
    <dbReference type="NCBI Taxonomy" id="1658060"/>
    <lineage>
        <taxon>Bacteria</taxon>
        <taxon>Pseudomonadati</taxon>
        <taxon>Pseudomonadota</taxon>
        <taxon>Alphaproteobacteria</taxon>
        <taxon>Sphingomonadales</taxon>
        <taxon>Sphingomonadaceae</taxon>
        <taxon>Sphingomonas</taxon>
    </lineage>
</organism>
<gene>
    <name evidence="8" type="ORF">FHS31_002714</name>
</gene>
<keyword evidence="3 6" id="KW-0812">Transmembrane</keyword>
<evidence type="ECO:0000313" key="8">
    <source>
        <dbReference type="EMBL" id="NIJ09082.1"/>
    </source>
</evidence>
<keyword evidence="9" id="KW-1185">Reference proteome</keyword>
<keyword evidence="4 6" id="KW-1133">Transmembrane helix</keyword>